<keyword evidence="9" id="KW-1185">Reference proteome</keyword>
<evidence type="ECO:0000256" key="4">
    <source>
        <dbReference type="PROSITE-ProRule" id="PRU01016"/>
    </source>
</evidence>
<dbReference type="GO" id="GO:0032259">
    <property type="term" value="P:methylation"/>
    <property type="evidence" value="ECO:0007669"/>
    <property type="project" value="UniProtKB-KW"/>
</dbReference>
<dbReference type="GO" id="GO:0003886">
    <property type="term" value="F:DNA (cytosine-5-)-methyltransferase activity"/>
    <property type="evidence" value="ECO:0007669"/>
    <property type="project" value="UniProtKB-EC"/>
</dbReference>
<feature type="region of interest" description="Disordered" evidence="7">
    <location>
        <begin position="176"/>
        <end position="197"/>
    </location>
</feature>
<evidence type="ECO:0000256" key="5">
    <source>
        <dbReference type="RuleBase" id="RU000416"/>
    </source>
</evidence>
<feature type="active site" evidence="4">
    <location>
        <position position="282"/>
    </location>
</feature>
<dbReference type="Proteomes" id="UP001530400">
    <property type="component" value="Unassembled WGS sequence"/>
</dbReference>
<dbReference type="Pfam" id="PF00145">
    <property type="entry name" value="DNA_methylase"/>
    <property type="match status" value="2"/>
</dbReference>
<comment type="caution">
    <text evidence="8">The sequence shown here is derived from an EMBL/GenBank/DDBJ whole genome shotgun (WGS) entry which is preliminary data.</text>
</comment>
<sequence>MAGIPSPSFNRYLADLRSSTNCCRSASLLVPTASPSCPDANANEVLSKLRAWNWLCKSVLIQPWQRPDAGDAATDRCLSCLPCRDDLKFLHGRYSTMASAEELLQFHLDGKSLLVPLNDEATAFVLRVLFEPTASGDETLFDAANERAATVQEWMRQHITLVHNVDGNQTHSLSRECEAFPSRLSPSSPPETSSQLSNNSNDSFTFVDLFAGIGGFRLALQSLGGICLGSCEIDPHARDTYRRNFLDNNNTNGQNDEFYVSDISRLEIPRGAVDVLCGGFPCQSFSTLARDCLQQRHNGDNDHDGGGTALDTTTTTTTTSTSSSSRSSSSSSSSSSSNADSKSCNLKRRGGLDTPNKGKLFFQLLRILRHSQARVFVFENVKGLLHLDGGTHFDTILQLLRESGYNVTHGVVDSSWFLPQRRERVFFVGVRKDLLDGASLDCSNYVAFAPSELKRRYQIYANDVAENEADRFDRVLLKNQSARQRSNSSSSKLLLRPSRLGDILESEQTILSENPHTYLSSHQWSKISSQSYTQIHSDGSGQLLTRDDACAQTLVSSYRQSYLMHSQFVVSSDSLYLRRQNEQLVREARKRRGISCANGKTNTDATCSSNASIDVGDKQTLPRFFSPRECCRLQGFPEQFMLPFHPLNSSTCNNQTSSNIHERQQRQYVSKFYRQIGNSVSPPCVIAVVKDAIDKFVLNRQQCCIAEGAMTNPVFDAVRMANPCPERVTDLIERKLLVR</sequence>
<dbReference type="PRINTS" id="PR00105">
    <property type="entry name" value="C5METTRFRASE"/>
</dbReference>
<dbReference type="InterPro" id="IPR050750">
    <property type="entry name" value="C5-MTase"/>
</dbReference>
<comment type="catalytic activity">
    <reaction evidence="6">
        <text>a 2'-deoxycytidine in DNA + S-adenosyl-L-methionine = a 5-methyl-2'-deoxycytidine in DNA + S-adenosyl-L-homocysteine + H(+)</text>
        <dbReference type="Rhea" id="RHEA:13681"/>
        <dbReference type="Rhea" id="RHEA-COMP:11369"/>
        <dbReference type="Rhea" id="RHEA-COMP:11370"/>
        <dbReference type="ChEBI" id="CHEBI:15378"/>
        <dbReference type="ChEBI" id="CHEBI:57856"/>
        <dbReference type="ChEBI" id="CHEBI:59789"/>
        <dbReference type="ChEBI" id="CHEBI:85452"/>
        <dbReference type="ChEBI" id="CHEBI:85454"/>
        <dbReference type="EC" id="2.1.1.37"/>
    </reaction>
</comment>
<dbReference type="PROSITE" id="PS51679">
    <property type="entry name" value="SAM_MT_C5"/>
    <property type="match status" value="1"/>
</dbReference>
<accession>A0ABD3PDJ3</accession>
<keyword evidence="3 4" id="KW-0949">S-adenosyl-L-methionine</keyword>
<evidence type="ECO:0000313" key="9">
    <source>
        <dbReference type="Proteomes" id="UP001530400"/>
    </source>
</evidence>
<name>A0ABD3PDJ3_9STRA</name>
<keyword evidence="2 4" id="KW-0808">Transferase</keyword>
<keyword evidence="1 4" id="KW-0489">Methyltransferase</keyword>
<dbReference type="NCBIfam" id="TIGR00675">
    <property type="entry name" value="dcm"/>
    <property type="match status" value="1"/>
</dbReference>
<dbReference type="InterPro" id="IPR018117">
    <property type="entry name" value="C5_DNA_meth_AS"/>
</dbReference>
<reference evidence="8 9" key="1">
    <citation type="submission" date="2024-10" db="EMBL/GenBank/DDBJ databases">
        <title>Updated reference genomes for cyclostephanoid diatoms.</title>
        <authorList>
            <person name="Roberts W.R."/>
            <person name="Alverson A.J."/>
        </authorList>
    </citation>
    <scope>NUCLEOTIDE SEQUENCE [LARGE SCALE GENOMIC DNA]</scope>
    <source>
        <strain evidence="8 9">AJA010-31</strain>
    </source>
</reference>
<feature type="compositionally biased region" description="Low complexity" evidence="7">
    <location>
        <begin position="312"/>
        <end position="337"/>
    </location>
</feature>
<evidence type="ECO:0000313" key="8">
    <source>
        <dbReference type="EMBL" id="KAL3785346.1"/>
    </source>
</evidence>
<evidence type="ECO:0000256" key="3">
    <source>
        <dbReference type="ARBA" id="ARBA00022691"/>
    </source>
</evidence>
<evidence type="ECO:0000256" key="6">
    <source>
        <dbReference type="RuleBase" id="RU000417"/>
    </source>
</evidence>
<dbReference type="SUPFAM" id="SSF53335">
    <property type="entry name" value="S-adenosyl-L-methionine-dependent methyltransferases"/>
    <property type="match status" value="1"/>
</dbReference>
<dbReference type="PANTHER" id="PTHR46098:SF1">
    <property type="entry name" value="TRNA (CYTOSINE(38)-C(5))-METHYLTRANSFERASE"/>
    <property type="match status" value="1"/>
</dbReference>
<dbReference type="Gene3D" id="3.90.120.10">
    <property type="entry name" value="DNA Methylase, subunit A, domain 2"/>
    <property type="match status" value="1"/>
</dbReference>
<comment type="similarity">
    <text evidence="4 5">Belongs to the class I-like SAM-binding methyltransferase superfamily. C5-methyltransferase family.</text>
</comment>
<dbReference type="EC" id="2.1.1.37" evidence="6"/>
<evidence type="ECO:0000256" key="2">
    <source>
        <dbReference type="ARBA" id="ARBA00022679"/>
    </source>
</evidence>
<proteinExistence type="inferred from homology"/>
<dbReference type="Gene3D" id="3.40.50.150">
    <property type="entry name" value="Vaccinia Virus protein VP39"/>
    <property type="match status" value="1"/>
</dbReference>
<evidence type="ECO:0000256" key="1">
    <source>
        <dbReference type="ARBA" id="ARBA00022603"/>
    </source>
</evidence>
<protein>
    <recommendedName>
        <fullName evidence="6">Cytosine-specific methyltransferase</fullName>
        <ecNumber evidence="6">2.1.1.37</ecNumber>
    </recommendedName>
</protein>
<feature type="region of interest" description="Disordered" evidence="7">
    <location>
        <begin position="298"/>
        <end position="351"/>
    </location>
</feature>
<dbReference type="InterPro" id="IPR029063">
    <property type="entry name" value="SAM-dependent_MTases_sf"/>
</dbReference>
<organism evidence="8 9">
    <name type="scientific">Cyclotella atomus</name>
    <dbReference type="NCBI Taxonomy" id="382360"/>
    <lineage>
        <taxon>Eukaryota</taxon>
        <taxon>Sar</taxon>
        <taxon>Stramenopiles</taxon>
        <taxon>Ochrophyta</taxon>
        <taxon>Bacillariophyta</taxon>
        <taxon>Coscinodiscophyceae</taxon>
        <taxon>Thalassiosirophycidae</taxon>
        <taxon>Stephanodiscales</taxon>
        <taxon>Stephanodiscaceae</taxon>
        <taxon>Cyclotella</taxon>
    </lineage>
</organism>
<dbReference type="EMBL" id="JALLPJ020000696">
    <property type="protein sequence ID" value="KAL3785346.1"/>
    <property type="molecule type" value="Genomic_DNA"/>
</dbReference>
<dbReference type="PANTHER" id="PTHR46098">
    <property type="entry name" value="TRNA (CYTOSINE(38)-C(5))-METHYLTRANSFERASE"/>
    <property type="match status" value="1"/>
</dbReference>
<feature type="compositionally biased region" description="Polar residues" evidence="7">
    <location>
        <begin position="184"/>
        <end position="197"/>
    </location>
</feature>
<dbReference type="AlphaFoldDB" id="A0ABD3PDJ3"/>
<dbReference type="PROSITE" id="PS00094">
    <property type="entry name" value="C5_MTASE_1"/>
    <property type="match status" value="1"/>
</dbReference>
<gene>
    <name evidence="8" type="ORF">ACHAWO_008023</name>
</gene>
<dbReference type="InterPro" id="IPR001525">
    <property type="entry name" value="C5_MeTfrase"/>
</dbReference>
<evidence type="ECO:0000256" key="7">
    <source>
        <dbReference type="SAM" id="MobiDB-lite"/>
    </source>
</evidence>